<accession>A0AAU7PMJ4</accession>
<reference evidence="1" key="1">
    <citation type="submission" date="2024-06" db="EMBL/GenBank/DDBJ databases">
        <title>Lacrimispora cavernae sp. nov., a novel anaerobe isolated from bat guano pile inside a cave.</title>
        <authorList>
            <person name="Miller S.L."/>
            <person name="Lu N."/>
            <person name="King J."/>
            <person name="Sankaranarayanan K."/>
            <person name="Lawson P.A."/>
        </authorList>
    </citation>
    <scope>NUCLEOTIDE SEQUENCE</scope>
    <source>
        <strain evidence="1">BS-2</strain>
    </source>
</reference>
<gene>
    <name evidence="1" type="ORF">ABFV83_14435</name>
</gene>
<sequence length="42" mass="4789">MDSGSSYKQYLNDGNIRKALFYEGAWQLRVRGRLKIDTPAGI</sequence>
<proteinExistence type="predicted"/>
<protein>
    <submittedName>
        <fullName evidence="1">Uncharacterized protein</fullName>
    </submittedName>
</protein>
<dbReference type="EMBL" id="CP157940">
    <property type="protein sequence ID" value="XBS53016.1"/>
    <property type="molecule type" value="Genomic_DNA"/>
</dbReference>
<dbReference type="AlphaFoldDB" id="A0AAU7PMJ4"/>
<organism evidence="1">
    <name type="scientific">Lacrimispora sp. BS-2</name>
    <dbReference type="NCBI Taxonomy" id="3151850"/>
    <lineage>
        <taxon>Bacteria</taxon>
        <taxon>Bacillati</taxon>
        <taxon>Bacillota</taxon>
        <taxon>Clostridia</taxon>
        <taxon>Lachnospirales</taxon>
        <taxon>Lachnospiraceae</taxon>
        <taxon>Lacrimispora</taxon>
    </lineage>
</organism>
<evidence type="ECO:0000313" key="1">
    <source>
        <dbReference type="EMBL" id="XBS53016.1"/>
    </source>
</evidence>
<name>A0AAU7PMJ4_9FIRM</name>
<dbReference type="RefSeq" id="WP_349944784.1">
    <property type="nucleotide sequence ID" value="NZ_CP157940.1"/>
</dbReference>